<dbReference type="InterPro" id="IPR014043">
    <property type="entry name" value="Acyl_transferase_dom"/>
</dbReference>
<dbReference type="PANTHER" id="PTHR43775">
    <property type="entry name" value="FATTY ACID SYNTHASE"/>
    <property type="match status" value="1"/>
</dbReference>
<dbReference type="Pfam" id="PF08242">
    <property type="entry name" value="Methyltransf_12"/>
    <property type="match status" value="1"/>
</dbReference>
<dbReference type="InterPro" id="IPR029063">
    <property type="entry name" value="SAM-dependent_MTases_sf"/>
</dbReference>
<evidence type="ECO:0000256" key="5">
    <source>
        <dbReference type="PROSITE-ProRule" id="PRU01363"/>
    </source>
</evidence>
<dbReference type="Gene3D" id="3.40.50.150">
    <property type="entry name" value="Vaccinia Virus protein VP39"/>
    <property type="match status" value="1"/>
</dbReference>
<evidence type="ECO:0000313" key="8">
    <source>
        <dbReference type="EMBL" id="KAK5993536.1"/>
    </source>
</evidence>
<dbReference type="InterPro" id="IPR014030">
    <property type="entry name" value="Ketoacyl_synth_N"/>
</dbReference>
<dbReference type="InterPro" id="IPR013217">
    <property type="entry name" value="Methyltransf_12"/>
</dbReference>
<feature type="domain" description="Ketosynthase family 3 (KS3)" evidence="6">
    <location>
        <begin position="42"/>
        <end position="458"/>
    </location>
</feature>
<keyword evidence="9" id="KW-1185">Reference proteome</keyword>
<dbReference type="InterPro" id="IPR020841">
    <property type="entry name" value="PKS_Beta-ketoAc_synthase_dom"/>
</dbReference>
<dbReference type="InterPro" id="IPR014031">
    <property type="entry name" value="Ketoacyl_synth_C"/>
</dbReference>
<dbReference type="SUPFAM" id="SSF53335">
    <property type="entry name" value="S-adenosyl-L-methionine-dependent methyltransferases"/>
    <property type="match status" value="1"/>
</dbReference>
<dbReference type="Pfam" id="PF00698">
    <property type="entry name" value="Acyl_transf_1"/>
    <property type="match status" value="1"/>
</dbReference>
<dbReference type="InterPro" id="IPR050091">
    <property type="entry name" value="PKS_NRPS_Biosynth_Enz"/>
</dbReference>
<dbReference type="InterPro" id="IPR016036">
    <property type="entry name" value="Malonyl_transacylase_ACP-bd"/>
</dbReference>
<evidence type="ECO:0000256" key="1">
    <source>
        <dbReference type="ARBA" id="ARBA00022450"/>
    </source>
</evidence>
<dbReference type="Pfam" id="PF21089">
    <property type="entry name" value="PKS_DH_N"/>
    <property type="match status" value="1"/>
</dbReference>
<dbReference type="PROSITE" id="PS52019">
    <property type="entry name" value="PKS_MFAS_DH"/>
    <property type="match status" value="1"/>
</dbReference>
<proteinExistence type="predicted"/>
<dbReference type="PROSITE" id="PS00606">
    <property type="entry name" value="KS3_1"/>
    <property type="match status" value="1"/>
</dbReference>
<organism evidence="8 9">
    <name type="scientific">Cladobotryum mycophilum</name>
    <dbReference type="NCBI Taxonomy" id="491253"/>
    <lineage>
        <taxon>Eukaryota</taxon>
        <taxon>Fungi</taxon>
        <taxon>Dikarya</taxon>
        <taxon>Ascomycota</taxon>
        <taxon>Pezizomycotina</taxon>
        <taxon>Sordariomycetes</taxon>
        <taxon>Hypocreomycetidae</taxon>
        <taxon>Hypocreales</taxon>
        <taxon>Hypocreaceae</taxon>
        <taxon>Cladobotryum</taxon>
    </lineage>
</organism>
<evidence type="ECO:0000259" key="7">
    <source>
        <dbReference type="PROSITE" id="PS52019"/>
    </source>
</evidence>
<dbReference type="InterPro" id="IPR018201">
    <property type="entry name" value="Ketoacyl_synth_AS"/>
</dbReference>
<evidence type="ECO:0000256" key="3">
    <source>
        <dbReference type="ARBA" id="ARBA00022679"/>
    </source>
</evidence>
<dbReference type="InterPro" id="IPR049551">
    <property type="entry name" value="PKS_DH_C"/>
</dbReference>
<name>A0ABR0SMW5_9HYPO</name>
<dbReference type="InterPro" id="IPR042104">
    <property type="entry name" value="PKS_dehydratase_sf"/>
</dbReference>
<dbReference type="Gene3D" id="3.30.70.3290">
    <property type="match status" value="1"/>
</dbReference>
<dbReference type="CDD" id="cd00833">
    <property type="entry name" value="PKS"/>
    <property type="match status" value="1"/>
</dbReference>
<dbReference type="Gene3D" id="3.40.366.10">
    <property type="entry name" value="Malonyl-Coenzyme A Acyl Carrier Protein, domain 2"/>
    <property type="match status" value="1"/>
</dbReference>
<dbReference type="Pfam" id="PF00109">
    <property type="entry name" value="ketoacyl-synt"/>
    <property type="match status" value="1"/>
</dbReference>
<accession>A0ABR0SMW5</accession>
<dbReference type="Pfam" id="PF14765">
    <property type="entry name" value="PS-DH"/>
    <property type="match status" value="1"/>
</dbReference>
<dbReference type="InterPro" id="IPR049900">
    <property type="entry name" value="PKS_mFAS_DH"/>
</dbReference>
<dbReference type="InterPro" id="IPR032821">
    <property type="entry name" value="PKS_assoc"/>
</dbReference>
<dbReference type="SUPFAM" id="SSF55048">
    <property type="entry name" value="Probable ACP-binding domain of malonyl-CoA ACP transacylase"/>
    <property type="match status" value="1"/>
</dbReference>
<dbReference type="Gene3D" id="3.10.129.110">
    <property type="entry name" value="Polyketide synthase dehydratase"/>
    <property type="match status" value="1"/>
</dbReference>
<sequence>MTVDSTGDAAGNYRVIYSPALDAGVQDARMSQTHSNNETLPSSSIAICSMAFRLPAGVKTDERFWEVLSTGQDLRAPIPASRFNADGFDDSLGDASALKAKHGYFLNEDLASLDASFFSMTEKEISSLDPQIRQLLELTRECLESAGESDFRGKNVGCYIGAFSDEWSASSRMDLQHYDTYSLSGSFDIFMANKVSYEFDFKGPSMVIKTGCSASGVALHEACRALQTGDCTAAIVGGVSLITGPYIYNELNALTALSSEGSCKTFDAAADGFARGEAINVIYLKKLTDAIRDNNPIRAIIRNTGTNSDGKGGGTLAPNCVAQEALIRQVYDQVGLDPADTPFVECHGTGTPTGDPIETTAVGRVFREGAYIGSVKPNVGHSEAASALTSLIKAVLSLEHRTIPPNIKFNTPNPKIPFRKYGLVVPTKSISWPEDKQRRISINSFGLGGSNMHMIVEACPQSWNSSRDWRLNDSPLLLLFSANSKTTLQKVSENVLGYHSAHADRAADMAYTLACRREMLPTRSFAVVSSGKASTIQPPVKVPDVTPSIAMVFTGQGAQWPMMGHKLIESDPAFRRDMLMLDIVLQQCSNPPTWSVVAELAKPPSSSRMYEAEISQPLCTAIQIGLVNAFRRAGIEPAVVIGHSSGEIAAAYAARGLSLKEAILVAYYRGFVSKTERQLGGMAAVGMDSETTSKFLSKGVVVAAENSPQSTTISGDLGALDETIVKIKQALPNIVAKKLKVDMAYHSHQMIPIAKLYEELLRSEFGQFGHRELQCSFYSTVTGKAFKGKFDPSYWAENMSQTVKFSPAVQELLKTEAKNLIVMEVGPHSQLAGPLRQISTHMKAKFEYFSTLLRDENCAESILSTFGRLFQYGVKVKFSAMIFSRSVLSDLPAYPWDHSKHYWKESLLSKTFRSRQFPHHSLLGLRVLASTPIEPSWRNVLDIRDVTWIKDHKVYGRVIFPFACYVAMAGEAIRQLNGGSMTGYTVTHVGVQTPLIFDDGQLVEMITTLKRQRLTDSLDSDAYEFTIMSSTSSDKDSQWKKHCYGTIKACSTQLSAAPDNKISSYSREISSRRWYDAFERKGYNFGPEFRTLSNMSFDTMSDRAAAEIINPDSKKGFMMDPTVIDACLQLVVASSTRGLTYRLDETVVPTVVEEMSIFHCDAKSVSVDAWILDKKTNNGVNGVANGKMVIQLKGLTLSPIPSEIEKSEEAEKLGAARLEWTPDFDFIDYSQIIDPPSIKSEVRILLKELVELCILESHDQIHDLGASNSEHLNLYREWMGLRLQDTSCRRTDLERSIRIQEIFCQIHDLEPSHYLSKAVHLILNNVEDIFVGNISPLELLTRDGLLVDLYTSFTFRLSRFVKHLSDSKPRLRILEIGAGTGGGTNLILQDLIVDGANPPYEQYTFTDVSSGFFGKASERFSFAPNMEYKTFDISLPPAAQGFEEELGTYDLVVGFFVVHATPNLKETLQNIKQLLRPDGHLVICETSPIRIFSRTFSVRCLDGGLVNKTTGNGIQVSTPNDGTKS</sequence>
<evidence type="ECO:0000313" key="9">
    <source>
        <dbReference type="Proteomes" id="UP001338125"/>
    </source>
</evidence>
<keyword evidence="2" id="KW-0597">Phosphoprotein</keyword>
<dbReference type="SUPFAM" id="SSF53901">
    <property type="entry name" value="Thiolase-like"/>
    <property type="match status" value="1"/>
</dbReference>
<feature type="active site" description="Proton acceptor; for dehydratase activity" evidence="5">
    <location>
        <position position="952"/>
    </location>
</feature>
<dbReference type="Pfam" id="PF02801">
    <property type="entry name" value="Ketoacyl-synt_C"/>
    <property type="match status" value="1"/>
</dbReference>
<keyword evidence="4" id="KW-0511">Multifunctional enzyme</keyword>
<dbReference type="CDD" id="cd02440">
    <property type="entry name" value="AdoMet_MTases"/>
    <property type="match status" value="1"/>
</dbReference>
<dbReference type="InterPro" id="IPR016035">
    <property type="entry name" value="Acyl_Trfase/lysoPLipase"/>
</dbReference>
<dbReference type="Proteomes" id="UP001338125">
    <property type="component" value="Unassembled WGS sequence"/>
</dbReference>
<dbReference type="EMBL" id="JAVFKD010000012">
    <property type="protein sequence ID" value="KAK5993536.1"/>
    <property type="molecule type" value="Genomic_DNA"/>
</dbReference>
<dbReference type="SMART" id="SM00827">
    <property type="entry name" value="PKS_AT"/>
    <property type="match status" value="1"/>
</dbReference>
<feature type="region of interest" description="C-terminal hotdog fold" evidence="5">
    <location>
        <begin position="1066"/>
        <end position="1206"/>
    </location>
</feature>
<reference evidence="8 9" key="1">
    <citation type="submission" date="2024-01" db="EMBL/GenBank/DDBJ databases">
        <title>Complete genome of Cladobotryum mycophilum ATHUM6906.</title>
        <authorList>
            <person name="Christinaki A.C."/>
            <person name="Myridakis A.I."/>
            <person name="Kouvelis V.N."/>
        </authorList>
    </citation>
    <scope>NUCLEOTIDE SEQUENCE [LARGE SCALE GENOMIC DNA]</scope>
    <source>
        <strain evidence="8 9">ATHUM6906</strain>
    </source>
</reference>
<dbReference type="PROSITE" id="PS52004">
    <property type="entry name" value="KS3_2"/>
    <property type="match status" value="1"/>
</dbReference>
<dbReference type="SMART" id="SM00825">
    <property type="entry name" value="PKS_KS"/>
    <property type="match status" value="1"/>
</dbReference>
<dbReference type="SMART" id="SM00826">
    <property type="entry name" value="PKS_DH"/>
    <property type="match status" value="1"/>
</dbReference>
<keyword evidence="3" id="KW-0808">Transferase</keyword>
<dbReference type="Gene3D" id="3.40.47.10">
    <property type="match status" value="1"/>
</dbReference>
<dbReference type="InterPro" id="IPR049552">
    <property type="entry name" value="PKS_DH_N"/>
</dbReference>
<dbReference type="Pfam" id="PF16197">
    <property type="entry name" value="KAsynt_C_assoc"/>
    <property type="match status" value="1"/>
</dbReference>
<dbReference type="PANTHER" id="PTHR43775:SF37">
    <property type="entry name" value="SI:DKEY-61P9.11"/>
    <property type="match status" value="1"/>
</dbReference>
<dbReference type="InterPro" id="IPR001227">
    <property type="entry name" value="Ac_transferase_dom_sf"/>
</dbReference>
<feature type="active site" description="Proton donor; for dehydratase activity" evidence="5">
    <location>
        <position position="1125"/>
    </location>
</feature>
<protein>
    <submittedName>
        <fullName evidence="8">Highly reducing polyketide synthase atnH</fullName>
    </submittedName>
</protein>
<dbReference type="InterPro" id="IPR020807">
    <property type="entry name" value="PKS_DH"/>
</dbReference>
<feature type="domain" description="PKS/mFAS DH" evidence="7">
    <location>
        <begin position="920"/>
        <end position="1206"/>
    </location>
</feature>
<comment type="caution">
    <text evidence="8">The sequence shown here is derived from an EMBL/GenBank/DDBJ whole genome shotgun (WGS) entry which is preliminary data.</text>
</comment>
<gene>
    <name evidence="8" type="ORF">PT974_06970</name>
</gene>
<feature type="region of interest" description="N-terminal hotdog fold" evidence="5">
    <location>
        <begin position="920"/>
        <end position="1054"/>
    </location>
</feature>
<dbReference type="SUPFAM" id="SSF52151">
    <property type="entry name" value="FabD/lysophospholipase-like"/>
    <property type="match status" value="1"/>
</dbReference>
<keyword evidence="1" id="KW-0596">Phosphopantetheine</keyword>
<evidence type="ECO:0000259" key="6">
    <source>
        <dbReference type="PROSITE" id="PS52004"/>
    </source>
</evidence>
<evidence type="ECO:0000256" key="2">
    <source>
        <dbReference type="ARBA" id="ARBA00022553"/>
    </source>
</evidence>
<evidence type="ECO:0000256" key="4">
    <source>
        <dbReference type="ARBA" id="ARBA00023268"/>
    </source>
</evidence>
<dbReference type="InterPro" id="IPR016039">
    <property type="entry name" value="Thiolase-like"/>
</dbReference>